<organism evidence="1 2">
    <name type="scientific">Panagrolaimus sp. JU765</name>
    <dbReference type="NCBI Taxonomy" id="591449"/>
    <lineage>
        <taxon>Eukaryota</taxon>
        <taxon>Metazoa</taxon>
        <taxon>Ecdysozoa</taxon>
        <taxon>Nematoda</taxon>
        <taxon>Chromadorea</taxon>
        <taxon>Rhabditida</taxon>
        <taxon>Tylenchina</taxon>
        <taxon>Panagrolaimomorpha</taxon>
        <taxon>Panagrolaimoidea</taxon>
        <taxon>Panagrolaimidae</taxon>
        <taxon>Panagrolaimus</taxon>
    </lineage>
</organism>
<sequence length="830" mass="94584">MGLRSIALGRKILKWAPLEKPWANLCGSYCRFVARHPVPFIVLPILLTAFLSTSILGNFKIVRGVHFLYAPLNAPWKHEESVFKENWASSDSKFYPGKDFLLRKGLYLIVEAKDGGSILRPSHAREFIGLLDWIRNSTFVSSKDGIHYSYSDICLRFQNDCFSNVQAKLLAEIFSKQDQKNFNITYPKFYSEFATEPIDISKTIGGVELDENWKTLKAAKNWMILYQLKQETKIISDLSTDFELAISEKIDKNELPTKHLRVYYYHSETFDIELAEGNLKIIPRFTFTFVILIVFSVMCTFNISWTKFNLKSKPIPVVDWVMSKPLLGVAGVVCTLMAIISAVGLMLWLDVTFVDMCSVMPFLSLTIGIDDTFLMLAAWHETSRRLSVEERVEAAMRHAGVSISITSLTDSLAFLIGAIAPLPAVIYFCYYSCAAICFIFLYSMTIFVAVLSIFGHLEEQGKHAICFWKPTVDIQRAEAESFFTRMLNLGSKSNDLLSSSADFGRDSPEDGDVRLWYQKFFADVYTPFICHPATQICAFISFIAYVVVAYFGIQNLVVGFDLINIVRFDSPPRRFLQLQSEYFLNDVSKLDVAVLRPPNLGNEKERKSFLTALEQLESTPCSSGRNDTDFWYFAYQKYMDQLGFGGFWEVLNEDAENLDGNLKPFLMANEKYDYDILRFKNGSMKAFRLTLQLKNYGNDESILKCAKSIREICDRFRADYDIWTYTPLWNLADQFEIMWPQTLQDLYISILVMVPIALLMIPQPFCAFAIAGSIASVGLGVVGFMTWWGVNLDATSMITIAMSVGFSVDFAAHCTYAYMTEASHHFQYQP</sequence>
<evidence type="ECO:0000313" key="2">
    <source>
        <dbReference type="WBParaSite" id="JU765_v2.g18757.t1"/>
    </source>
</evidence>
<evidence type="ECO:0000313" key="1">
    <source>
        <dbReference type="Proteomes" id="UP000887576"/>
    </source>
</evidence>
<protein>
    <submittedName>
        <fullName evidence="2">SSD domain-containing protein</fullName>
    </submittedName>
</protein>
<proteinExistence type="predicted"/>
<name>A0AC34QRE2_9BILA</name>
<dbReference type="WBParaSite" id="JU765_v2.g18757.t1">
    <property type="protein sequence ID" value="JU765_v2.g18757.t1"/>
    <property type="gene ID" value="JU765_v2.g18757"/>
</dbReference>
<accession>A0AC34QRE2</accession>
<dbReference type="Proteomes" id="UP000887576">
    <property type="component" value="Unplaced"/>
</dbReference>
<reference evidence="2" key="1">
    <citation type="submission" date="2022-11" db="UniProtKB">
        <authorList>
            <consortium name="WormBaseParasite"/>
        </authorList>
    </citation>
    <scope>IDENTIFICATION</scope>
</reference>